<dbReference type="InterPro" id="IPR001537">
    <property type="entry name" value="SpoU_MeTrfase"/>
</dbReference>
<dbReference type="Pfam" id="PF00588">
    <property type="entry name" value="SpoU_methylase"/>
    <property type="match status" value="1"/>
</dbReference>
<dbReference type="GO" id="GO:0005829">
    <property type="term" value="C:cytosol"/>
    <property type="evidence" value="ECO:0007669"/>
    <property type="project" value="TreeGrafter"/>
</dbReference>
<name>A0A2Z5FYS2_9BACT</name>
<dbReference type="KEGG" id="abas:ACPOL_2540"/>
<dbReference type="Gene3D" id="1.10.8.590">
    <property type="match status" value="1"/>
</dbReference>
<dbReference type="CDD" id="cd18093">
    <property type="entry name" value="SpoU-like_TrmJ"/>
    <property type="match status" value="1"/>
</dbReference>
<dbReference type="PANTHER" id="PTHR42786">
    <property type="entry name" value="TRNA/RRNA METHYLTRANSFERASE"/>
    <property type="match status" value="1"/>
</dbReference>
<keyword evidence="7" id="KW-1185">Reference proteome</keyword>
<protein>
    <submittedName>
        <fullName evidence="6">tRNA:Cm32/Um32 methyltransferase</fullName>
    </submittedName>
</protein>
<dbReference type="EMBL" id="CP030840">
    <property type="protein sequence ID" value="AXC11860.1"/>
    <property type="molecule type" value="Genomic_DNA"/>
</dbReference>
<reference evidence="6 7" key="1">
    <citation type="journal article" date="2018" name="Front. Microbiol.">
        <title>Hydrolytic Capabilities as a Key to Environmental Success: Chitinolytic and Cellulolytic Acidobacteria From Acidic Sub-arctic Soils and Boreal Peatlands.</title>
        <authorList>
            <person name="Belova S.E."/>
            <person name="Ravin N.V."/>
            <person name="Pankratov T.A."/>
            <person name="Rakitin A.L."/>
            <person name="Ivanova A.A."/>
            <person name="Beletsky A.V."/>
            <person name="Mardanov A.V."/>
            <person name="Sinninghe Damste J.S."/>
            <person name="Dedysh S.N."/>
        </authorList>
    </citation>
    <scope>NUCLEOTIDE SEQUENCE [LARGE SCALE GENOMIC DNA]</scope>
    <source>
        <strain evidence="6 7">SBC82</strain>
    </source>
</reference>
<dbReference type="InterPro" id="IPR029028">
    <property type="entry name" value="Alpha/beta_knot_MTases"/>
</dbReference>
<dbReference type="SUPFAM" id="SSF75217">
    <property type="entry name" value="alpha/beta knot"/>
    <property type="match status" value="1"/>
</dbReference>
<dbReference type="AlphaFoldDB" id="A0A2Z5FYS2"/>
<evidence type="ECO:0000313" key="6">
    <source>
        <dbReference type="EMBL" id="AXC11860.1"/>
    </source>
</evidence>
<evidence type="ECO:0000259" key="5">
    <source>
        <dbReference type="Pfam" id="PF00588"/>
    </source>
</evidence>
<evidence type="ECO:0000256" key="2">
    <source>
        <dbReference type="ARBA" id="ARBA00022603"/>
    </source>
</evidence>
<feature type="domain" description="tRNA/rRNA methyltransferase SpoU type" evidence="5">
    <location>
        <begin position="58"/>
        <end position="160"/>
    </location>
</feature>
<evidence type="ECO:0000256" key="4">
    <source>
        <dbReference type="ARBA" id="ARBA00022691"/>
    </source>
</evidence>
<keyword evidence="3 6" id="KW-0808">Transferase</keyword>
<dbReference type="Gene3D" id="3.40.1280.10">
    <property type="match status" value="1"/>
</dbReference>
<organism evidence="6 7">
    <name type="scientific">Acidisarcina polymorpha</name>
    <dbReference type="NCBI Taxonomy" id="2211140"/>
    <lineage>
        <taxon>Bacteria</taxon>
        <taxon>Pseudomonadati</taxon>
        <taxon>Acidobacteriota</taxon>
        <taxon>Terriglobia</taxon>
        <taxon>Terriglobales</taxon>
        <taxon>Acidobacteriaceae</taxon>
        <taxon>Acidisarcina</taxon>
    </lineage>
</organism>
<sequence>MKTHLIGYALCWCAPGIQITSGRRRGQCTTSAFTACGWLTNTGSPWNEPNASAVLAGAEEFESVAEAVADCSLVAGTTAVGPRRREHPVITLAEAGVHLRGDLLSGHQGRVALLFGSEKTGLSNEELSHCNWLVTIPMHQTPGVRHPSMNLGQAVAVCLYEMVRESGLSLPQEPLEPALAGDLERLTALLNQIMEESGYARRHPANFDQIRIRRLIRSMALDRSHTLAWTGILRQILWKFGNDPQAVEPSD</sequence>
<keyword evidence="2 6" id="KW-0489">Methyltransferase</keyword>
<gene>
    <name evidence="6" type="ORF">ACPOL_2540</name>
</gene>
<evidence type="ECO:0000256" key="1">
    <source>
        <dbReference type="ARBA" id="ARBA00007228"/>
    </source>
</evidence>
<keyword evidence="4" id="KW-0949">S-adenosyl-L-methionine</keyword>
<evidence type="ECO:0000256" key="3">
    <source>
        <dbReference type="ARBA" id="ARBA00022679"/>
    </source>
</evidence>
<dbReference type="InterPro" id="IPR029026">
    <property type="entry name" value="tRNA_m1G_MTases_N"/>
</dbReference>
<dbReference type="InterPro" id="IPR004384">
    <property type="entry name" value="RNA_MeTrfase_TrmJ/LasT"/>
</dbReference>
<proteinExistence type="inferred from homology"/>
<dbReference type="GO" id="GO:0008173">
    <property type="term" value="F:RNA methyltransferase activity"/>
    <property type="evidence" value="ECO:0007669"/>
    <property type="project" value="InterPro"/>
</dbReference>
<dbReference type="Proteomes" id="UP000253606">
    <property type="component" value="Chromosome"/>
</dbReference>
<evidence type="ECO:0000313" key="7">
    <source>
        <dbReference type="Proteomes" id="UP000253606"/>
    </source>
</evidence>
<accession>A0A2Z5FYS2</accession>
<dbReference type="PANTHER" id="PTHR42786:SF2">
    <property type="entry name" value="TRNA (CYTIDINE_URIDINE-2'-O-)-METHYLTRANSFERASE TRMJ"/>
    <property type="match status" value="1"/>
</dbReference>
<dbReference type="GO" id="GO:0002128">
    <property type="term" value="P:tRNA nucleoside ribose methylation"/>
    <property type="evidence" value="ECO:0007669"/>
    <property type="project" value="TreeGrafter"/>
</dbReference>
<comment type="similarity">
    <text evidence="1">Belongs to the class IV-like SAM-binding methyltransferase superfamily. RNA methyltransferase TrmH family.</text>
</comment>
<dbReference type="GO" id="GO:0003723">
    <property type="term" value="F:RNA binding"/>
    <property type="evidence" value="ECO:0007669"/>
    <property type="project" value="InterPro"/>
</dbReference>